<accession>A0A0A9F606</accession>
<reference evidence="1" key="2">
    <citation type="journal article" date="2015" name="Data Brief">
        <title>Shoot transcriptome of the giant reed, Arundo donax.</title>
        <authorList>
            <person name="Barrero R.A."/>
            <person name="Guerrero F.D."/>
            <person name="Moolhuijzen P."/>
            <person name="Goolsby J.A."/>
            <person name="Tidwell J."/>
            <person name="Bellgard S.E."/>
            <person name="Bellgard M.I."/>
        </authorList>
    </citation>
    <scope>NUCLEOTIDE SEQUENCE</scope>
    <source>
        <tissue evidence="1">Shoot tissue taken approximately 20 cm above the soil surface</tissue>
    </source>
</reference>
<name>A0A0A9F606_ARUDO</name>
<protein>
    <submittedName>
        <fullName evidence="1">Uncharacterized protein</fullName>
    </submittedName>
</protein>
<reference evidence="1" key="1">
    <citation type="submission" date="2014-09" db="EMBL/GenBank/DDBJ databases">
        <authorList>
            <person name="Magalhaes I.L.F."/>
            <person name="Oliveira U."/>
            <person name="Santos F.R."/>
            <person name="Vidigal T.H.D.A."/>
            <person name="Brescovit A.D."/>
            <person name="Santos A.J."/>
        </authorList>
    </citation>
    <scope>NUCLEOTIDE SEQUENCE</scope>
    <source>
        <tissue evidence="1">Shoot tissue taken approximately 20 cm above the soil surface</tissue>
    </source>
</reference>
<sequence>MNTGVLGRILSRRYSKEPCNIVIPRRCTWLFSQCMRGLNSTNWQMNFLIG</sequence>
<evidence type="ECO:0000313" key="1">
    <source>
        <dbReference type="EMBL" id="JAE03703.1"/>
    </source>
</evidence>
<dbReference type="EMBL" id="GBRH01194193">
    <property type="protein sequence ID" value="JAE03703.1"/>
    <property type="molecule type" value="Transcribed_RNA"/>
</dbReference>
<proteinExistence type="predicted"/>
<dbReference type="AlphaFoldDB" id="A0A0A9F606"/>
<organism evidence="1">
    <name type="scientific">Arundo donax</name>
    <name type="common">Giant reed</name>
    <name type="synonym">Donax arundinaceus</name>
    <dbReference type="NCBI Taxonomy" id="35708"/>
    <lineage>
        <taxon>Eukaryota</taxon>
        <taxon>Viridiplantae</taxon>
        <taxon>Streptophyta</taxon>
        <taxon>Embryophyta</taxon>
        <taxon>Tracheophyta</taxon>
        <taxon>Spermatophyta</taxon>
        <taxon>Magnoliopsida</taxon>
        <taxon>Liliopsida</taxon>
        <taxon>Poales</taxon>
        <taxon>Poaceae</taxon>
        <taxon>PACMAD clade</taxon>
        <taxon>Arundinoideae</taxon>
        <taxon>Arundineae</taxon>
        <taxon>Arundo</taxon>
    </lineage>
</organism>